<evidence type="ECO:0000313" key="2">
    <source>
        <dbReference type="EMBL" id="SMP58615.1"/>
    </source>
</evidence>
<proteinExistence type="predicted"/>
<evidence type="ECO:0000313" key="3">
    <source>
        <dbReference type="Proteomes" id="UP001158067"/>
    </source>
</evidence>
<reference evidence="2 3" key="1">
    <citation type="submission" date="2017-05" db="EMBL/GenBank/DDBJ databases">
        <authorList>
            <person name="Varghese N."/>
            <person name="Submissions S."/>
        </authorList>
    </citation>
    <scope>NUCLEOTIDE SEQUENCE [LARGE SCALE GENOMIC DNA]</scope>
    <source>
        <strain evidence="2 3">DSM 25457</strain>
    </source>
</reference>
<gene>
    <name evidence="2" type="ORF">SAMN06265222_10678</name>
</gene>
<dbReference type="PROSITE" id="PS00409">
    <property type="entry name" value="PROKAR_NTER_METHYL"/>
    <property type="match status" value="1"/>
</dbReference>
<keyword evidence="1" id="KW-0812">Transmembrane</keyword>
<evidence type="ECO:0000256" key="1">
    <source>
        <dbReference type="SAM" id="Phobius"/>
    </source>
</evidence>
<dbReference type="NCBIfam" id="TIGR02532">
    <property type="entry name" value="IV_pilin_GFxxxE"/>
    <property type="match status" value="1"/>
</dbReference>
<organism evidence="2 3">
    <name type="scientific">Neorhodopirellula lusitana</name>
    <dbReference type="NCBI Taxonomy" id="445327"/>
    <lineage>
        <taxon>Bacteria</taxon>
        <taxon>Pseudomonadati</taxon>
        <taxon>Planctomycetota</taxon>
        <taxon>Planctomycetia</taxon>
        <taxon>Pirellulales</taxon>
        <taxon>Pirellulaceae</taxon>
        <taxon>Neorhodopirellula</taxon>
    </lineage>
</organism>
<protein>
    <submittedName>
        <fullName evidence="2">Prepilin-type N-terminal cleavage/methylation domain-containing protein</fullName>
    </submittedName>
</protein>
<sequence length="180" mass="19839">MIGTNANLLSEYHCLAIGRRRKHGSSGFTLIELMVVLSLVSTLLGGAIGLIAVVRQSESQAKLNLENRQGIRRFADDVRRDVALARRIEVDAKGQEKKMVIVRQADSPRIEYQAGPGSQIHRVVINESQEPLGQDSYLIGTNATIDVELLDETNSVRWTITEKDGGAPPIAILAVRREKK</sequence>
<keyword evidence="1" id="KW-1133">Transmembrane helix</keyword>
<accession>A0ABY1Q3W8</accession>
<keyword evidence="1" id="KW-0472">Membrane</keyword>
<dbReference type="RefSeq" id="WP_283432832.1">
    <property type="nucleotide sequence ID" value="NZ_FXUG01000006.1"/>
</dbReference>
<feature type="transmembrane region" description="Helical" evidence="1">
    <location>
        <begin position="29"/>
        <end position="54"/>
    </location>
</feature>
<dbReference type="InterPro" id="IPR012902">
    <property type="entry name" value="N_methyl_site"/>
</dbReference>
<dbReference type="Pfam" id="PF07963">
    <property type="entry name" value="N_methyl"/>
    <property type="match status" value="1"/>
</dbReference>
<comment type="caution">
    <text evidence="2">The sequence shown here is derived from an EMBL/GenBank/DDBJ whole genome shotgun (WGS) entry which is preliminary data.</text>
</comment>
<keyword evidence="3" id="KW-1185">Reference proteome</keyword>
<dbReference type="Proteomes" id="UP001158067">
    <property type="component" value="Unassembled WGS sequence"/>
</dbReference>
<name>A0ABY1Q3W8_9BACT</name>
<dbReference type="EMBL" id="FXUG01000006">
    <property type="protein sequence ID" value="SMP58615.1"/>
    <property type="molecule type" value="Genomic_DNA"/>
</dbReference>